<feature type="region of interest" description="Disordered" evidence="1">
    <location>
        <begin position="90"/>
        <end position="152"/>
    </location>
</feature>
<gene>
    <name evidence="2" type="ORF">KH142_01690</name>
</gene>
<dbReference type="AlphaFoldDB" id="A0A943UST4"/>
<comment type="caution">
    <text evidence="2">The sequence shown here is derived from an EMBL/GenBank/DDBJ whole genome shotgun (WGS) entry which is preliminary data.</text>
</comment>
<proteinExistence type="predicted"/>
<evidence type="ECO:0000313" key="3">
    <source>
        <dbReference type="Proteomes" id="UP000727506"/>
    </source>
</evidence>
<name>A0A943UST4_9ACTN</name>
<protein>
    <submittedName>
        <fullName evidence="2">Uncharacterized protein</fullName>
    </submittedName>
</protein>
<sequence length="152" mass="15852">MPVPQVLLGVAAIAADKVVEMAKDPKVQVAVKDVAKKAWDNKDEIKDAAAPVVRKAVKKGAAAGSKAAGFVGDTASNVAKAAERYRFGRGSDEGVCGKACSAKGTRRGSPTVAAKRHGENEGRRFRGGMGKSAAGGFHAPLEKPGLFRRRRL</sequence>
<reference evidence="2" key="1">
    <citation type="submission" date="2021-02" db="EMBL/GenBank/DDBJ databases">
        <title>Infant gut strain persistence is associated with maternal origin, phylogeny, and functional potential including surface adhesion and iron acquisition.</title>
        <authorList>
            <person name="Lou Y.C."/>
        </authorList>
    </citation>
    <scope>NUCLEOTIDE SEQUENCE</scope>
    <source>
        <strain evidence="2">L2_039_000G1_dasL2_039_000G1_concoct_11</strain>
    </source>
</reference>
<dbReference type="Proteomes" id="UP000727506">
    <property type="component" value="Unassembled WGS sequence"/>
</dbReference>
<dbReference type="EMBL" id="JAGZSV010000016">
    <property type="protein sequence ID" value="MBS6940196.1"/>
    <property type="molecule type" value="Genomic_DNA"/>
</dbReference>
<evidence type="ECO:0000313" key="2">
    <source>
        <dbReference type="EMBL" id="MBS6940196.1"/>
    </source>
</evidence>
<organism evidence="2 3">
    <name type="scientific">Slackia piriformis</name>
    <dbReference type="NCBI Taxonomy" id="626934"/>
    <lineage>
        <taxon>Bacteria</taxon>
        <taxon>Bacillati</taxon>
        <taxon>Actinomycetota</taxon>
        <taxon>Coriobacteriia</taxon>
        <taxon>Eggerthellales</taxon>
        <taxon>Eggerthellaceae</taxon>
        <taxon>Slackia</taxon>
    </lineage>
</organism>
<accession>A0A943UST4</accession>
<evidence type="ECO:0000256" key="1">
    <source>
        <dbReference type="SAM" id="MobiDB-lite"/>
    </source>
</evidence>